<dbReference type="EMBL" id="QZEW01000058">
    <property type="protein sequence ID" value="RJL10535.1"/>
    <property type="molecule type" value="Genomic_DNA"/>
</dbReference>
<organism evidence="6 7">
    <name type="scientific">Paracoccus siganidrum</name>
    <dbReference type="NCBI Taxonomy" id="1276757"/>
    <lineage>
        <taxon>Bacteria</taxon>
        <taxon>Pseudomonadati</taxon>
        <taxon>Pseudomonadota</taxon>
        <taxon>Alphaproteobacteria</taxon>
        <taxon>Rhodobacterales</taxon>
        <taxon>Paracoccaceae</taxon>
        <taxon>Paracoccus</taxon>
    </lineage>
</organism>
<protein>
    <submittedName>
        <fullName evidence="6">Crp/Fnr family transcriptional regulator</fullName>
    </submittedName>
</protein>
<dbReference type="SMART" id="SM00100">
    <property type="entry name" value="cNMP"/>
    <property type="match status" value="1"/>
</dbReference>
<evidence type="ECO:0000259" key="4">
    <source>
        <dbReference type="PROSITE" id="PS50042"/>
    </source>
</evidence>
<dbReference type="SUPFAM" id="SSF46785">
    <property type="entry name" value="Winged helix' DNA-binding domain"/>
    <property type="match status" value="1"/>
</dbReference>
<dbReference type="SUPFAM" id="SSF51206">
    <property type="entry name" value="cAMP-binding domain-like"/>
    <property type="match status" value="1"/>
</dbReference>
<keyword evidence="1" id="KW-0805">Transcription regulation</keyword>
<evidence type="ECO:0000313" key="6">
    <source>
        <dbReference type="EMBL" id="RJL10535.1"/>
    </source>
</evidence>
<evidence type="ECO:0000256" key="2">
    <source>
        <dbReference type="ARBA" id="ARBA00023125"/>
    </source>
</evidence>
<dbReference type="InterPro" id="IPR036390">
    <property type="entry name" value="WH_DNA-bd_sf"/>
</dbReference>
<dbReference type="PROSITE" id="PS50042">
    <property type="entry name" value="CNMP_BINDING_3"/>
    <property type="match status" value="1"/>
</dbReference>
<dbReference type="CDD" id="cd00038">
    <property type="entry name" value="CAP_ED"/>
    <property type="match status" value="1"/>
</dbReference>
<proteinExistence type="predicted"/>
<feature type="domain" description="HTH crp-type" evidence="5">
    <location>
        <begin position="152"/>
        <end position="220"/>
    </location>
</feature>
<gene>
    <name evidence="6" type="ORF">D3P05_13795</name>
</gene>
<dbReference type="GO" id="GO:0003677">
    <property type="term" value="F:DNA binding"/>
    <property type="evidence" value="ECO:0007669"/>
    <property type="project" value="UniProtKB-KW"/>
</dbReference>
<keyword evidence="2" id="KW-0238">DNA-binding</keyword>
<dbReference type="Pfam" id="PF00027">
    <property type="entry name" value="cNMP_binding"/>
    <property type="match status" value="1"/>
</dbReference>
<dbReference type="InterPro" id="IPR014710">
    <property type="entry name" value="RmlC-like_jellyroll"/>
</dbReference>
<dbReference type="InterPro" id="IPR000595">
    <property type="entry name" value="cNMP-bd_dom"/>
</dbReference>
<comment type="caution">
    <text evidence="6">The sequence shown here is derived from an EMBL/GenBank/DDBJ whole genome shotgun (WGS) entry which is preliminary data.</text>
</comment>
<dbReference type="OrthoDB" id="190787at2"/>
<dbReference type="InterPro" id="IPR050397">
    <property type="entry name" value="Env_Response_Regulators"/>
</dbReference>
<keyword evidence="3" id="KW-0804">Transcription</keyword>
<keyword evidence="7" id="KW-1185">Reference proteome</keyword>
<dbReference type="InterPro" id="IPR036388">
    <property type="entry name" value="WH-like_DNA-bd_sf"/>
</dbReference>
<dbReference type="Proteomes" id="UP000283587">
    <property type="component" value="Unassembled WGS sequence"/>
</dbReference>
<dbReference type="RefSeq" id="WP_119898736.1">
    <property type="nucleotide sequence ID" value="NZ_QNRC01000010.1"/>
</dbReference>
<dbReference type="PANTHER" id="PTHR24567:SF74">
    <property type="entry name" value="HTH-TYPE TRANSCRIPTIONAL REGULATOR ARCR"/>
    <property type="match status" value="1"/>
</dbReference>
<name>A0A419A4V7_9RHOB</name>
<sequence length="238" mass="25416">MSAALNPLQRSIACRSRLLATMPEDLRAALLDRARISRHMRGDAVFRQGDAASAIHIVAEGWVKLYRLTPNGTEAVVGVMTRGQSFGEPIALRRAAYPVSAEAVTEATLIALPGAAILAHLADRPEAAISILSATLLHLQGLVEQIEQLKARSGSQRVAEFLLDLCPPGAESATVTLPYDKVLIAGRLGMKPESLSRAFARLRDHGVRVQQASATIASVGALRRLAHADPADAWARTP</sequence>
<dbReference type="InterPro" id="IPR018490">
    <property type="entry name" value="cNMP-bd_dom_sf"/>
</dbReference>
<dbReference type="AlphaFoldDB" id="A0A419A4V7"/>
<evidence type="ECO:0000256" key="3">
    <source>
        <dbReference type="ARBA" id="ARBA00023163"/>
    </source>
</evidence>
<dbReference type="GO" id="GO:0003700">
    <property type="term" value="F:DNA-binding transcription factor activity"/>
    <property type="evidence" value="ECO:0007669"/>
    <property type="project" value="TreeGrafter"/>
</dbReference>
<dbReference type="PANTHER" id="PTHR24567">
    <property type="entry name" value="CRP FAMILY TRANSCRIPTIONAL REGULATORY PROTEIN"/>
    <property type="match status" value="1"/>
</dbReference>
<dbReference type="PROSITE" id="PS51063">
    <property type="entry name" value="HTH_CRP_2"/>
    <property type="match status" value="1"/>
</dbReference>
<dbReference type="Pfam" id="PF13545">
    <property type="entry name" value="HTH_Crp_2"/>
    <property type="match status" value="1"/>
</dbReference>
<reference evidence="7" key="1">
    <citation type="submission" date="2018-09" db="EMBL/GenBank/DDBJ databases">
        <title>Paracoccus onubensis nov. sp. a moderate halophilic bacterium isolated from Gruta de las Maravillas (Aracena, Spain).</title>
        <authorList>
            <person name="Jurado V."/>
            <person name="Gutierrez-Patricio S."/>
            <person name="Gonzalez-Pimentel J.L."/>
            <person name="Miller A.Z."/>
            <person name="Laiz L."/>
            <person name="Saiz-Jimenez C."/>
        </authorList>
    </citation>
    <scope>NUCLEOTIDE SEQUENCE [LARGE SCALE GENOMIC DNA]</scope>
    <source>
        <strain evidence="7">DSM 26381</strain>
    </source>
</reference>
<dbReference type="InterPro" id="IPR012318">
    <property type="entry name" value="HTH_CRP"/>
</dbReference>
<dbReference type="GO" id="GO:0005829">
    <property type="term" value="C:cytosol"/>
    <property type="evidence" value="ECO:0007669"/>
    <property type="project" value="TreeGrafter"/>
</dbReference>
<evidence type="ECO:0000256" key="1">
    <source>
        <dbReference type="ARBA" id="ARBA00023015"/>
    </source>
</evidence>
<evidence type="ECO:0000259" key="5">
    <source>
        <dbReference type="PROSITE" id="PS51063"/>
    </source>
</evidence>
<accession>A0A419A4V7</accession>
<dbReference type="Gene3D" id="2.60.120.10">
    <property type="entry name" value="Jelly Rolls"/>
    <property type="match status" value="1"/>
</dbReference>
<evidence type="ECO:0000313" key="7">
    <source>
        <dbReference type="Proteomes" id="UP000283587"/>
    </source>
</evidence>
<dbReference type="Gene3D" id="1.10.10.10">
    <property type="entry name" value="Winged helix-like DNA-binding domain superfamily/Winged helix DNA-binding domain"/>
    <property type="match status" value="1"/>
</dbReference>
<feature type="domain" description="Cyclic nucleotide-binding" evidence="4">
    <location>
        <begin position="18"/>
        <end position="112"/>
    </location>
</feature>